<dbReference type="Gene3D" id="1.10.10.60">
    <property type="entry name" value="Homeodomain-like"/>
    <property type="match status" value="1"/>
</dbReference>
<dbReference type="PANTHER" id="PTHR12802">
    <property type="entry name" value="SWI/SNF COMPLEX-RELATED"/>
    <property type="match status" value="1"/>
</dbReference>
<proteinExistence type="predicted"/>
<dbReference type="PANTHER" id="PTHR12802:SF155">
    <property type="entry name" value="DEUBIQUITINASE MYSM1"/>
    <property type="match status" value="1"/>
</dbReference>
<dbReference type="SMART" id="SM00717">
    <property type="entry name" value="SANT"/>
    <property type="match status" value="1"/>
</dbReference>
<dbReference type="Pfam" id="PF00249">
    <property type="entry name" value="Myb_DNA-binding"/>
    <property type="match status" value="1"/>
</dbReference>
<evidence type="ECO:0000256" key="1">
    <source>
        <dbReference type="ARBA" id="ARBA00004123"/>
    </source>
</evidence>
<gene>
    <name evidence="10" type="primary">LHY</name>
    <name evidence="10" type="ORF">KSP39_PZI013783</name>
</gene>
<evidence type="ECO:0000256" key="4">
    <source>
        <dbReference type="ARBA" id="ARBA00023163"/>
    </source>
</evidence>
<evidence type="ECO:0000256" key="5">
    <source>
        <dbReference type="ARBA" id="ARBA00023242"/>
    </source>
</evidence>
<organism evidence="10 11">
    <name type="scientific">Platanthera zijinensis</name>
    <dbReference type="NCBI Taxonomy" id="2320716"/>
    <lineage>
        <taxon>Eukaryota</taxon>
        <taxon>Viridiplantae</taxon>
        <taxon>Streptophyta</taxon>
        <taxon>Embryophyta</taxon>
        <taxon>Tracheophyta</taxon>
        <taxon>Spermatophyta</taxon>
        <taxon>Magnoliopsida</taxon>
        <taxon>Liliopsida</taxon>
        <taxon>Asparagales</taxon>
        <taxon>Orchidaceae</taxon>
        <taxon>Orchidoideae</taxon>
        <taxon>Orchideae</taxon>
        <taxon>Orchidinae</taxon>
        <taxon>Platanthera</taxon>
    </lineage>
</organism>
<dbReference type="InterPro" id="IPR017884">
    <property type="entry name" value="SANT_dom"/>
</dbReference>
<dbReference type="GO" id="GO:0010468">
    <property type="term" value="P:regulation of gene expression"/>
    <property type="evidence" value="ECO:0007669"/>
    <property type="project" value="UniProtKB-ARBA"/>
</dbReference>
<dbReference type="CDD" id="cd00167">
    <property type="entry name" value="SANT"/>
    <property type="match status" value="1"/>
</dbReference>
<dbReference type="FunFam" id="1.10.10.60:FF:000023">
    <property type="entry name" value="protein REVEILLE 6 isoform X1"/>
    <property type="match status" value="1"/>
</dbReference>
<evidence type="ECO:0000313" key="10">
    <source>
        <dbReference type="EMBL" id="KAK8935928.1"/>
    </source>
</evidence>
<dbReference type="PROSITE" id="PS51294">
    <property type="entry name" value="HTH_MYB"/>
    <property type="match status" value="1"/>
</dbReference>
<keyword evidence="5" id="KW-0539">Nucleus</keyword>
<dbReference type="SUPFAM" id="SSF46689">
    <property type="entry name" value="Homeodomain-like"/>
    <property type="match status" value="1"/>
</dbReference>
<evidence type="ECO:0000259" key="9">
    <source>
        <dbReference type="PROSITE" id="PS51294"/>
    </source>
</evidence>
<dbReference type="GO" id="GO:0005634">
    <property type="term" value="C:nucleus"/>
    <property type="evidence" value="ECO:0007669"/>
    <property type="project" value="UniProtKB-SubCell"/>
</dbReference>
<comment type="caution">
    <text evidence="10">The sequence shown here is derived from an EMBL/GenBank/DDBJ whole genome shotgun (WGS) entry which is preliminary data.</text>
</comment>
<keyword evidence="11" id="KW-1185">Reference proteome</keyword>
<feature type="domain" description="SANT" evidence="8">
    <location>
        <begin position="49"/>
        <end position="100"/>
    </location>
</feature>
<keyword evidence="3" id="KW-0238">DNA-binding</keyword>
<protein>
    <submittedName>
        <fullName evidence="10">Protein LHY</fullName>
    </submittedName>
</protein>
<feature type="domain" description="HTH myb-type" evidence="9">
    <location>
        <begin position="46"/>
        <end position="100"/>
    </location>
</feature>
<feature type="compositionally biased region" description="Basic residues" evidence="6">
    <location>
        <begin position="120"/>
        <end position="135"/>
    </location>
</feature>
<evidence type="ECO:0000256" key="2">
    <source>
        <dbReference type="ARBA" id="ARBA00023015"/>
    </source>
</evidence>
<name>A0AAP0G3V7_9ASPA</name>
<dbReference type="InterPro" id="IPR006447">
    <property type="entry name" value="Myb_dom_plants"/>
</dbReference>
<keyword evidence="2" id="KW-0805">Transcription regulation</keyword>
<evidence type="ECO:0000313" key="11">
    <source>
        <dbReference type="Proteomes" id="UP001418222"/>
    </source>
</evidence>
<dbReference type="AlphaFoldDB" id="A0AAP0G3V7"/>
<feature type="region of interest" description="Disordered" evidence="6">
    <location>
        <begin position="106"/>
        <end position="166"/>
    </location>
</feature>
<evidence type="ECO:0000259" key="8">
    <source>
        <dbReference type="PROSITE" id="PS51293"/>
    </source>
</evidence>
<reference evidence="10 11" key="1">
    <citation type="journal article" date="2022" name="Nat. Plants">
        <title>Genomes of leafy and leafless Platanthera orchids illuminate the evolution of mycoheterotrophy.</title>
        <authorList>
            <person name="Li M.H."/>
            <person name="Liu K.W."/>
            <person name="Li Z."/>
            <person name="Lu H.C."/>
            <person name="Ye Q.L."/>
            <person name="Zhang D."/>
            <person name="Wang J.Y."/>
            <person name="Li Y.F."/>
            <person name="Zhong Z.M."/>
            <person name="Liu X."/>
            <person name="Yu X."/>
            <person name="Liu D.K."/>
            <person name="Tu X.D."/>
            <person name="Liu B."/>
            <person name="Hao Y."/>
            <person name="Liao X.Y."/>
            <person name="Jiang Y.T."/>
            <person name="Sun W.H."/>
            <person name="Chen J."/>
            <person name="Chen Y.Q."/>
            <person name="Ai Y."/>
            <person name="Zhai J.W."/>
            <person name="Wu S.S."/>
            <person name="Zhou Z."/>
            <person name="Hsiao Y.Y."/>
            <person name="Wu W.L."/>
            <person name="Chen Y.Y."/>
            <person name="Lin Y.F."/>
            <person name="Hsu J.L."/>
            <person name="Li C.Y."/>
            <person name="Wang Z.W."/>
            <person name="Zhao X."/>
            <person name="Zhong W.Y."/>
            <person name="Ma X.K."/>
            <person name="Ma L."/>
            <person name="Huang J."/>
            <person name="Chen G.Z."/>
            <person name="Huang M.Z."/>
            <person name="Huang L."/>
            <person name="Peng D.H."/>
            <person name="Luo Y.B."/>
            <person name="Zou S.Q."/>
            <person name="Chen S.P."/>
            <person name="Lan S."/>
            <person name="Tsai W.C."/>
            <person name="Van de Peer Y."/>
            <person name="Liu Z.J."/>
        </authorList>
    </citation>
    <scope>NUCLEOTIDE SEQUENCE [LARGE SCALE GENOMIC DNA]</scope>
    <source>
        <strain evidence="10">Lor287</strain>
    </source>
</reference>
<dbReference type="GO" id="GO:0003677">
    <property type="term" value="F:DNA binding"/>
    <property type="evidence" value="ECO:0007669"/>
    <property type="project" value="UniProtKB-KW"/>
</dbReference>
<dbReference type="Proteomes" id="UP001418222">
    <property type="component" value="Unassembled WGS sequence"/>
</dbReference>
<evidence type="ECO:0000256" key="6">
    <source>
        <dbReference type="SAM" id="MobiDB-lite"/>
    </source>
</evidence>
<keyword evidence="4" id="KW-0804">Transcription</keyword>
<evidence type="ECO:0000259" key="7">
    <source>
        <dbReference type="PROSITE" id="PS50090"/>
    </source>
</evidence>
<dbReference type="InterPro" id="IPR009057">
    <property type="entry name" value="Homeodomain-like_sf"/>
</dbReference>
<dbReference type="InterPro" id="IPR001005">
    <property type="entry name" value="SANT/Myb"/>
</dbReference>
<comment type="subcellular location">
    <subcellularLocation>
        <location evidence="1">Nucleus</location>
    </subcellularLocation>
</comment>
<dbReference type="NCBIfam" id="TIGR01557">
    <property type="entry name" value="myb_SHAQKYF"/>
    <property type="match status" value="1"/>
</dbReference>
<evidence type="ECO:0000256" key="3">
    <source>
        <dbReference type="ARBA" id="ARBA00023125"/>
    </source>
</evidence>
<dbReference type="PROSITE" id="PS51293">
    <property type="entry name" value="SANT"/>
    <property type="match status" value="1"/>
</dbReference>
<dbReference type="PROSITE" id="PS50090">
    <property type="entry name" value="MYB_LIKE"/>
    <property type="match status" value="1"/>
</dbReference>
<dbReference type="InterPro" id="IPR017930">
    <property type="entry name" value="Myb_dom"/>
</dbReference>
<sequence length="499" mass="55888">MAEKIGVLLGESNGTNLNFWSGALLNDGESLGDKAALTPKVRKPYTVTKQRERWTEEEHERFLEALQLHGRAWRRIEEHIGTKTAVQIRSHAQKFFSKVARDTNDNIAVNKKPIEIPPPRPKKKPTHPYPRKKVSSAKENFFLGKSERPSPPPLSISEPDNNSPTSVVSAVGLEFIDQSSSNDPNGYESRIPSPTASVDKCAMDLDMGSSEECIHSKEAPLIEEASAPTLKLFGRTMVVADTSKQSSAISDDAAHKSSPETISESNFNGMVLDSGDFILKGTWPGIKFLPTFYCWPTSYEEASNLKIEARVVPPPWFPFYGNVPFPSSYNQQHLISREDLLFNDCSGTCSNTSYEGGNSAEFLRSDHPFESFFVTPNQNENENDREMENRVCSRGFMPYRRCVVEEKVESPHLAGDSRIIQAGVLMGSALYFWSILQRFSSHHFAASISVNLFRLLEKRRETLLTLSCSRSVFNARSSTPMQDIVRLFSLLEDRTSGSM</sequence>
<feature type="domain" description="Myb-like" evidence="7">
    <location>
        <begin position="46"/>
        <end position="96"/>
    </location>
</feature>
<dbReference type="EMBL" id="JBBWWQ010000011">
    <property type="protein sequence ID" value="KAK8935928.1"/>
    <property type="molecule type" value="Genomic_DNA"/>
</dbReference>
<accession>A0AAP0G3V7</accession>